<dbReference type="RefSeq" id="XP_075074717.1">
    <property type="nucleotide sequence ID" value="XM_075218616.1"/>
</dbReference>
<accession>A0AC58RPS0</accession>
<reference evidence="2" key="2">
    <citation type="submission" date="2025-08" db="UniProtKB">
        <authorList>
            <consortium name="RefSeq"/>
        </authorList>
    </citation>
    <scope>IDENTIFICATION</scope>
    <source>
        <tissue evidence="2">Leaf</tissue>
    </source>
</reference>
<evidence type="ECO:0000313" key="2">
    <source>
        <dbReference type="RefSeq" id="XP_075074717.1"/>
    </source>
</evidence>
<name>A0AC58RPS0_TOBAC</name>
<sequence length="107" mass="12387">MMLLALECKNKLGFIDDTIHLAIVGKDLEKQWDHCNALVKSWITSNVSKEFLSSILFRPDAYSVWNDLKEKFDRVNPTRIYHLRKQVATLTQGVSPVSVYYSKLKDL</sequence>
<proteinExistence type="predicted"/>
<evidence type="ECO:0000313" key="1">
    <source>
        <dbReference type="Proteomes" id="UP000790787"/>
    </source>
</evidence>
<protein>
    <submittedName>
        <fullName evidence="2">Uncharacterized protein LOC142162282</fullName>
    </submittedName>
</protein>
<keyword evidence="1" id="KW-1185">Reference proteome</keyword>
<gene>
    <name evidence="2" type="primary">LOC142162282</name>
</gene>
<reference evidence="1" key="1">
    <citation type="journal article" date="2014" name="Nat. Commun.">
        <title>The tobacco genome sequence and its comparison with those of tomato and potato.</title>
        <authorList>
            <person name="Sierro N."/>
            <person name="Battey J.N."/>
            <person name="Ouadi S."/>
            <person name="Bakaher N."/>
            <person name="Bovet L."/>
            <person name="Willig A."/>
            <person name="Goepfert S."/>
            <person name="Peitsch M.C."/>
            <person name="Ivanov N.V."/>
        </authorList>
    </citation>
    <scope>NUCLEOTIDE SEQUENCE [LARGE SCALE GENOMIC DNA]</scope>
</reference>
<dbReference type="Proteomes" id="UP000790787">
    <property type="component" value="Chromosome 7"/>
</dbReference>
<organism evidence="1 2">
    <name type="scientific">Nicotiana tabacum</name>
    <name type="common">Common tobacco</name>
    <dbReference type="NCBI Taxonomy" id="4097"/>
    <lineage>
        <taxon>Eukaryota</taxon>
        <taxon>Viridiplantae</taxon>
        <taxon>Streptophyta</taxon>
        <taxon>Embryophyta</taxon>
        <taxon>Tracheophyta</taxon>
        <taxon>Spermatophyta</taxon>
        <taxon>Magnoliopsida</taxon>
        <taxon>eudicotyledons</taxon>
        <taxon>Gunneridae</taxon>
        <taxon>Pentapetalae</taxon>
        <taxon>asterids</taxon>
        <taxon>lamiids</taxon>
        <taxon>Solanales</taxon>
        <taxon>Solanaceae</taxon>
        <taxon>Nicotianoideae</taxon>
        <taxon>Nicotianeae</taxon>
        <taxon>Nicotiana</taxon>
    </lineage>
</organism>